<dbReference type="InterPro" id="IPR002611">
    <property type="entry name" value="IstB_ATP-bd"/>
</dbReference>
<gene>
    <name evidence="5" type="primary">istB</name>
    <name evidence="5" type="ORF">SIL87_00535</name>
</gene>
<dbReference type="Gene3D" id="3.40.50.300">
    <property type="entry name" value="P-loop containing nucleotide triphosphate hydrolases"/>
    <property type="match status" value="1"/>
</dbReference>
<evidence type="ECO:0000259" key="4">
    <source>
        <dbReference type="SMART" id="SM00382"/>
    </source>
</evidence>
<dbReference type="InterPro" id="IPR028350">
    <property type="entry name" value="DNAC/IstB-like"/>
</dbReference>
<evidence type="ECO:0000256" key="3">
    <source>
        <dbReference type="ARBA" id="ARBA00022840"/>
    </source>
</evidence>
<evidence type="ECO:0000256" key="2">
    <source>
        <dbReference type="ARBA" id="ARBA00022741"/>
    </source>
</evidence>
<comment type="similarity">
    <text evidence="1">Belongs to the IS21/IS1162 putative ATP-binding protein family.</text>
</comment>
<dbReference type="Pfam" id="PF01695">
    <property type="entry name" value="IstB_IS21"/>
    <property type="match status" value="1"/>
</dbReference>
<dbReference type="GO" id="GO:0006260">
    <property type="term" value="P:DNA replication"/>
    <property type="evidence" value="ECO:0007669"/>
    <property type="project" value="TreeGrafter"/>
</dbReference>
<dbReference type="InterPro" id="IPR027417">
    <property type="entry name" value="P-loop_NTPase"/>
</dbReference>
<feature type="domain" description="AAA+ ATPase" evidence="4">
    <location>
        <begin position="97"/>
        <end position="230"/>
    </location>
</feature>
<dbReference type="SMART" id="SM00382">
    <property type="entry name" value="AAA"/>
    <property type="match status" value="1"/>
</dbReference>
<name>A0AAW9DK96_ACIAO</name>
<keyword evidence="3" id="KW-0067">ATP-binding</keyword>
<accession>A0AAW9DK96</accession>
<dbReference type="RefSeq" id="WP_319612383.1">
    <property type="nucleotide sequence ID" value="NZ_JAWXYB010000001.1"/>
</dbReference>
<dbReference type="Proteomes" id="UP001279553">
    <property type="component" value="Unassembled WGS sequence"/>
</dbReference>
<keyword evidence="2" id="KW-0547">Nucleotide-binding</keyword>
<dbReference type="AlphaFoldDB" id="A0AAW9DK96"/>
<dbReference type="NCBIfam" id="NF038214">
    <property type="entry name" value="IS21_help_AAA"/>
    <property type="match status" value="1"/>
</dbReference>
<dbReference type="EMBL" id="JAWXYB010000001">
    <property type="protein sequence ID" value="MDX5929256.1"/>
    <property type="molecule type" value="Genomic_DNA"/>
</dbReference>
<dbReference type="PIRSF" id="PIRSF003073">
    <property type="entry name" value="DNAC_TnpB_IstB"/>
    <property type="match status" value="1"/>
</dbReference>
<dbReference type="PANTHER" id="PTHR30050:SF4">
    <property type="entry name" value="ATP-BINDING PROTEIN RV3427C IN INSERTION SEQUENCE-RELATED"/>
    <property type="match status" value="1"/>
</dbReference>
<organism evidence="5 6">
    <name type="scientific">Acidiphilium acidophilum</name>
    <name type="common">Thiobacillus acidophilus</name>
    <dbReference type="NCBI Taxonomy" id="76588"/>
    <lineage>
        <taxon>Bacteria</taxon>
        <taxon>Pseudomonadati</taxon>
        <taxon>Pseudomonadota</taxon>
        <taxon>Alphaproteobacteria</taxon>
        <taxon>Acetobacterales</taxon>
        <taxon>Acidocellaceae</taxon>
        <taxon>Acidiphilium</taxon>
    </lineage>
</organism>
<proteinExistence type="inferred from homology"/>
<dbReference type="GO" id="GO:0005524">
    <property type="term" value="F:ATP binding"/>
    <property type="evidence" value="ECO:0007669"/>
    <property type="project" value="UniProtKB-KW"/>
</dbReference>
<dbReference type="SUPFAM" id="SSF52540">
    <property type="entry name" value="P-loop containing nucleoside triphosphate hydrolases"/>
    <property type="match status" value="1"/>
</dbReference>
<sequence length="242" mass="27245">MERHDILQAMAELKLHGMRASFDEIAGKGVARRDEFYDLIASLIRAERIFRQARSVSYRISSAKFPGLKDFDSFTFKGTPIDEGLVRELATGSFLDARRNGIFVGGTGTGKTHLCIAIAATVIRARARGRFYNLIDLVNQLEQEKAAGRSGCLVEKLLRHDLIVIDELGYMPFSQTAGQLLFHLISKLYENTSLLITTNLAFAEWPKIFGDAKMTTAMLDRLTHHCDIIETGNESWRFKNRS</sequence>
<dbReference type="InterPro" id="IPR047661">
    <property type="entry name" value="IstB"/>
</dbReference>
<dbReference type="InterPro" id="IPR003593">
    <property type="entry name" value="AAA+_ATPase"/>
</dbReference>
<comment type="caution">
    <text evidence="5">The sequence shown here is derived from an EMBL/GenBank/DDBJ whole genome shotgun (WGS) entry which is preliminary data.</text>
</comment>
<evidence type="ECO:0000256" key="1">
    <source>
        <dbReference type="ARBA" id="ARBA00008059"/>
    </source>
</evidence>
<dbReference type="CDD" id="cd00009">
    <property type="entry name" value="AAA"/>
    <property type="match status" value="1"/>
</dbReference>
<reference evidence="5 6" key="1">
    <citation type="submission" date="2023-11" db="EMBL/GenBank/DDBJ databases">
        <title>MicrobeMod: A computational toolkit for identifying prokaryotic methylation and restriction-modification with nanopore sequencing.</title>
        <authorList>
            <person name="Crits-Christoph A."/>
            <person name="Kang S.C."/>
            <person name="Lee H."/>
            <person name="Ostrov N."/>
        </authorList>
    </citation>
    <scope>NUCLEOTIDE SEQUENCE [LARGE SCALE GENOMIC DNA]</scope>
    <source>
        <strain evidence="5 6">DSMZ 700</strain>
    </source>
</reference>
<protein>
    <submittedName>
        <fullName evidence="5">IS21-like element helper ATPase IstB</fullName>
    </submittedName>
</protein>
<dbReference type="PANTHER" id="PTHR30050">
    <property type="entry name" value="CHROMOSOMAL REPLICATION INITIATOR PROTEIN DNAA"/>
    <property type="match status" value="1"/>
</dbReference>
<evidence type="ECO:0000313" key="6">
    <source>
        <dbReference type="Proteomes" id="UP001279553"/>
    </source>
</evidence>
<keyword evidence="6" id="KW-1185">Reference proteome</keyword>
<evidence type="ECO:0000313" key="5">
    <source>
        <dbReference type="EMBL" id="MDX5929256.1"/>
    </source>
</evidence>